<dbReference type="Gene3D" id="1.10.510.10">
    <property type="entry name" value="Transferase(Phosphotransferase) domain 1"/>
    <property type="match status" value="1"/>
</dbReference>
<dbReference type="STRING" id="658196.A0A397T4V3"/>
<dbReference type="Pfam" id="PF07714">
    <property type="entry name" value="PK_Tyr_Ser-Thr"/>
    <property type="match status" value="1"/>
</dbReference>
<dbReference type="InterPro" id="IPR051681">
    <property type="entry name" value="Ser/Thr_Kinases-Pseudokinases"/>
</dbReference>
<protein>
    <submittedName>
        <fullName evidence="3">Kinase-like domain-containing protein</fullName>
    </submittedName>
</protein>
<dbReference type="PROSITE" id="PS50011">
    <property type="entry name" value="PROTEIN_KINASE_DOM"/>
    <property type="match status" value="1"/>
</dbReference>
<dbReference type="PANTHER" id="PTHR44329">
    <property type="entry name" value="SERINE/THREONINE-PROTEIN KINASE TNNI3K-RELATED"/>
    <property type="match status" value="1"/>
</dbReference>
<evidence type="ECO:0000313" key="3">
    <source>
        <dbReference type="EMBL" id="RIA92862.1"/>
    </source>
</evidence>
<dbReference type="SUPFAM" id="SSF56112">
    <property type="entry name" value="Protein kinase-like (PK-like)"/>
    <property type="match status" value="1"/>
</dbReference>
<dbReference type="Proteomes" id="UP000265703">
    <property type="component" value="Unassembled WGS sequence"/>
</dbReference>
<feature type="domain" description="Protein kinase" evidence="2">
    <location>
        <begin position="25"/>
        <end position="275"/>
    </location>
</feature>
<evidence type="ECO:0000313" key="4">
    <source>
        <dbReference type="Proteomes" id="UP000265703"/>
    </source>
</evidence>
<organism evidence="3 4">
    <name type="scientific">Glomus cerebriforme</name>
    <dbReference type="NCBI Taxonomy" id="658196"/>
    <lineage>
        <taxon>Eukaryota</taxon>
        <taxon>Fungi</taxon>
        <taxon>Fungi incertae sedis</taxon>
        <taxon>Mucoromycota</taxon>
        <taxon>Glomeromycotina</taxon>
        <taxon>Glomeromycetes</taxon>
        <taxon>Glomerales</taxon>
        <taxon>Glomeraceae</taxon>
        <taxon>Glomus</taxon>
    </lineage>
</organism>
<keyword evidence="4" id="KW-1185">Reference proteome</keyword>
<keyword evidence="3" id="KW-0418">Kinase</keyword>
<keyword evidence="1" id="KW-0067">ATP-binding</keyword>
<proteinExistence type="predicted"/>
<dbReference type="PIRSF" id="PIRSF000654">
    <property type="entry name" value="Integrin-linked_kinase"/>
    <property type="match status" value="1"/>
</dbReference>
<feature type="binding site" evidence="1">
    <location>
        <position position="54"/>
    </location>
    <ligand>
        <name>ATP</name>
        <dbReference type="ChEBI" id="CHEBI:30616"/>
    </ligand>
</feature>
<dbReference type="GO" id="GO:0005524">
    <property type="term" value="F:ATP binding"/>
    <property type="evidence" value="ECO:0007669"/>
    <property type="project" value="UniProtKB-UniRule"/>
</dbReference>
<dbReference type="GO" id="GO:0004674">
    <property type="term" value="F:protein serine/threonine kinase activity"/>
    <property type="evidence" value="ECO:0007669"/>
    <property type="project" value="TreeGrafter"/>
</dbReference>
<evidence type="ECO:0000256" key="1">
    <source>
        <dbReference type="PROSITE-ProRule" id="PRU10141"/>
    </source>
</evidence>
<dbReference type="PRINTS" id="PR00109">
    <property type="entry name" value="TYRKINASE"/>
</dbReference>
<dbReference type="OrthoDB" id="272077at2759"/>
<dbReference type="EMBL" id="QKYT01000115">
    <property type="protein sequence ID" value="RIA92862.1"/>
    <property type="molecule type" value="Genomic_DNA"/>
</dbReference>
<dbReference type="InterPro" id="IPR000719">
    <property type="entry name" value="Prot_kinase_dom"/>
</dbReference>
<dbReference type="PROSITE" id="PS00107">
    <property type="entry name" value="PROTEIN_KINASE_ATP"/>
    <property type="match status" value="1"/>
</dbReference>
<keyword evidence="1" id="KW-0547">Nucleotide-binding</keyword>
<dbReference type="InterPro" id="IPR001245">
    <property type="entry name" value="Ser-Thr/Tyr_kinase_cat_dom"/>
</dbReference>
<dbReference type="InterPro" id="IPR017441">
    <property type="entry name" value="Protein_kinase_ATP_BS"/>
</dbReference>
<gene>
    <name evidence="3" type="ORF">C1645_735972</name>
</gene>
<accession>A0A397T4V3</accession>
<dbReference type="AlphaFoldDB" id="A0A397T4V3"/>
<dbReference type="InterPro" id="IPR011009">
    <property type="entry name" value="Kinase-like_dom_sf"/>
</dbReference>
<evidence type="ECO:0000259" key="2">
    <source>
        <dbReference type="PROSITE" id="PS50011"/>
    </source>
</evidence>
<keyword evidence="3" id="KW-0808">Transferase</keyword>
<reference evidence="3 4" key="1">
    <citation type="submission" date="2018-06" db="EMBL/GenBank/DDBJ databases">
        <title>Comparative genomics reveals the genomic features of Rhizophagus irregularis, R. cerebriforme, R. diaphanum and Gigaspora rosea, and their symbiotic lifestyle signature.</title>
        <authorList>
            <person name="Morin E."/>
            <person name="San Clemente H."/>
            <person name="Chen E.C.H."/>
            <person name="De La Providencia I."/>
            <person name="Hainaut M."/>
            <person name="Kuo A."/>
            <person name="Kohler A."/>
            <person name="Murat C."/>
            <person name="Tang N."/>
            <person name="Roy S."/>
            <person name="Loubradou J."/>
            <person name="Henrissat B."/>
            <person name="Grigoriev I.V."/>
            <person name="Corradi N."/>
            <person name="Roux C."/>
            <person name="Martin F.M."/>
        </authorList>
    </citation>
    <scope>NUCLEOTIDE SEQUENCE [LARGE SCALE GENOMIC DNA]</scope>
    <source>
        <strain evidence="3 4">DAOM 227022</strain>
    </source>
</reference>
<sequence length="339" mass="39342">MTSLKEWIDIRVEDGNIDYFEYKNFSNIEKIGKGGYGIVERANWIDGGIKVALKGLLNNSIDDNQKENFLRELKLLRQVNRHPNINRFLGVTKDPAHNNYIIVLQYANQGDLREYLEKNFPSLHWKDKIQMALDITCGLKYLHSRQIIHRDLHAKNILANNGSLMIADFGLSKHLTEIKSESRLFGMYGYIEPLCYINNKYSKNEESDIYSLGVLFWEISSGKPPFSEISILGIIEGIREKPTENTPFEYQQLYENCWKKEPNQRPDIDEVYSVLDQLKSQFHNNEQVKVKTKNFDDLNIINSGLLTTEISHDTNDSNIENLDLQNGKDSKFFPFCSVY</sequence>
<name>A0A397T4V3_9GLOM</name>
<comment type="caution">
    <text evidence="3">The sequence shown here is derived from an EMBL/GenBank/DDBJ whole genome shotgun (WGS) entry which is preliminary data.</text>
</comment>